<gene>
    <name evidence="1" type="ORF">A7K91_07110</name>
</gene>
<dbReference type="Proteomes" id="UP000092024">
    <property type="component" value="Unassembled WGS sequence"/>
</dbReference>
<dbReference type="AlphaFoldDB" id="A0A1A5YLW0"/>
<keyword evidence="2" id="KW-1185">Reference proteome</keyword>
<comment type="caution">
    <text evidence="1">The sequence shown here is derived from an EMBL/GenBank/DDBJ whole genome shotgun (WGS) entry which is preliminary data.</text>
</comment>
<accession>A0A1A5YLW0</accession>
<dbReference type="EMBL" id="LYPA01000045">
    <property type="protein sequence ID" value="OBR66616.1"/>
    <property type="molecule type" value="Genomic_DNA"/>
</dbReference>
<evidence type="ECO:0008006" key="3">
    <source>
        <dbReference type="Google" id="ProtNLM"/>
    </source>
</evidence>
<reference evidence="1 2" key="1">
    <citation type="submission" date="2016-05" db="EMBL/GenBank/DDBJ databases">
        <title>Paenibacillus oryzae. sp. nov., isolated from the rice root.</title>
        <authorList>
            <person name="Zhang J."/>
            <person name="Zhang X."/>
        </authorList>
    </citation>
    <scope>NUCLEOTIDE SEQUENCE [LARGE SCALE GENOMIC DNA]</scope>
    <source>
        <strain evidence="1 2">1DrF-4</strain>
    </source>
</reference>
<name>A0A1A5YLW0_9BACL</name>
<protein>
    <recommendedName>
        <fullName evidence="3">Asp/Glu/hydantoin racemase</fullName>
    </recommendedName>
</protein>
<dbReference type="GO" id="GO:0047661">
    <property type="term" value="F:amino-acid racemase activity"/>
    <property type="evidence" value="ECO:0007669"/>
    <property type="project" value="InterPro"/>
</dbReference>
<dbReference type="STRING" id="1844972.A7K91_07110"/>
<dbReference type="Gene3D" id="3.40.50.1860">
    <property type="match status" value="1"/>
</dbReference>
<dbReference type="InterPro" id="IPR001920">
    <property type="entry name" value="Asp/Glu_race"/>
</dbReference>
<sequence>MKRIACLHAHYSNIPYIQNALASDELELVHFVDPGLMSRISSDKHFDEGKAKNKVIEQIEWIAQANVEAILITCTNYIALLEENRLNTSIPIIKIDEPFFSSVCNSTEPQVLLFTNPATVEGTMRRLNEFASIHNKPLGTIEARVIENTFELIMQGKTEQYVEEVSTYIKAILASEKNKKISVAQLSMVETAAMVERELNVKIGNPLDSLITHFENVMFS</sequence>
<proteinExistence type="predicted"/>
<evidence type="ECO:0000313" key="2">
    <source>
        <dbReference type="Proteomes" id="UP000092024"/>
    </source>
</evidence>
<dbReference type="RefSeq" id="WP_068681470.1">
    <property type="nucleotide sequence ID" value="NZ_LYPA01000045.1"/>
</dbReference>
<evidence type="ECO:0000313" key="1">
    <source>
        <dbReference type="EMBL" id="OBR66616.1"/>
    </source>
</evidence>
<organism evidence="1 2">
    <name type="scientific">Paenibacillus oryzae</name>
    <dbReference type="NCBI Taxonomy" id="1844972"/>
    <lineage>
        <taxon>Bacteria</taxon>
        <taxon>Bacillati</taxon>
        <taxon>Bacillota</taxon>
        <taxon>Bacilli</taxon>
        <taxon>Bacillales</taxon>
        <taxon>Paenibacillaceae</taxon>
        <taxon>Paenibacillus</taxon>
    </lineage>
</organism>
<dbReference type="OrthoDB" id="2910128at2"/>